<dbReference type="Proteomes" id="UP000249061">
    <property type="component" value="Unassembled WGS sequence"/>
</dbReference>
<feature type="compositionally biased region" description="Acidic residues" evidence="1">
    <location>
        <begin position="126"/>
        <end position="142"/>
    </location>
</feature>
<evidence type="ECO:0000313" key="3">
    <source>
        <dbReference type="Proteomes" id="UP000249061"/>
    </source>
</evidence>
<protein>
    <submittedName>
        <fullName evidence="2">Uncharacterized protein</fullName>
    </submittedName>
</protein>
<accession>A0A2W5TRY6</accession>
<feature type="compositionally biased region" description="Polar residues" evidence="1">
    <location>
        <begin position="174"/>
        <end position="183"/>
    </location>
</feature>
<dbReference type="EMBL" id="QFQP01000001">
    <property type="protein sequence ID" value="PZR18479.1"/>
    <property type="molecule type" value="Genomic_DNA"/>
</dbReference>
<feature type="compositionally biased region" description="Basic and acidic residues" evidence="1">
    <location>
        <begin position="108"/>
        <end position="124"/>
    </location>
</feature>
<gene>
    <name evidence="2" type="ORF">DI536_00945</name>
</gene>
<dbReference type="AlphaFoldDB" id="A0A2W5TRY6"/>
<sequence length="183" mass="19302">MNSEAGESYTWTITEAGKYEVHVKAPKKKVQFYPELVVLDAKGEEVAMEYSTEEAASGGQKIGKELELAAGVYTVKVRNNGYLPKGGYSFDMELKSLNPKAPAAAPAAEEKKEAAAEDQEKTGMVDDVDADEAVADADDVEEAAPVAKKVAAARPAPKVAAKTAPVAKKTAAPSRSSNKNLAD</sequence>
<comment type="caution">
    <text evidence="2">The sequence shown here is derived from an EMBL/GenBank/DDBJ whole genome shotgun (WGS) entry which is preliminary data.</text>
</comment>
<reference evidence="2 3" key="1">
    <citation type="submission" date="2017-08" db="EMBL/GenBank/DDBJ databases">
        <title>Infants hospitalized years apart are colonized by the same room-sourced microbial strains.</title>
        <authorList>
            <person name="Brooks B."/>
            <person name="Olm M.R."/>
            <person name="Firek B.A."/>
            <person name="Baker R."/>
            <person name="Thomas B.C."/>
            <person name="Morowitz M.J."/>
            <person name="Banfield J.F."/>
        </authorList>
    </citation>
    <scope>NUCLEOTIDE SEQUENCE [LARGE SCALE GENOMIC DNA]</scope>
    <source>
        <strain evidence="2">S2_003_000_R2_14</strain>
    </source>
</reference>
<proteinExistence type="predicted"/>
<name>A0A2W5TRY6_9BACT</name>
<dbReference type="Gene3D" id="2.60.120.380">
    <property type="match status" value="1"/>
</dbReference>
<feature type="region of interest" description="Disordered" evidence="1">
    <location>
        <begin position="100"/>
        <end position="183"/>
    </location>
</feature>
<feature type="compositionally biased region" description="Low complexity" evidence="1">
    <location>
        <begin position="143"/>
        <end position="173"/>
    </location>
</feature>
<organism evidence="2 3">
    <name type="scientific">Archangium gephyra</name>
    <dbReference type="NCBI Taxonomy" id="48"/>
    <lineage>
        <taxon>Bacteria</taxon>
        <taxon>Pseudomonadati</taxon>
        <taxon>Myxococcota</taxon>
        <taxon>Myxococcia</taxon>
        <taxon>Myxococcales</taxon>
        <taxon>Cystobacterineae</taxon>
        <taxon>Archangiaceae</taxon>
        <taxon>Archangium</taxon>
    </lineage>
</organism>
<evidence type="ECO:0000313" key="2">
    <source>
        <dbReference type="EMBL" id="PZR18479.1"/>
    </source>
</evidence>
<evidence type="ECO:0000256" key="1">
    <source>
        <dbReference type="SAM" id="MobiDB-lite"/>
    </source>
</evidence>